<feature type="transmembrane region" description="Helical" evidence="7">
    <location>
        <begin position="250"/>
        <end position="272"/>
    </location>
</feature>
<proteinExistence type="predicted"/>
<keyword evidence="6 7" id="KW-0472">Membrane</keyword>
<feature type="transmembrane region" description="Helical" evidence="7">
    <location>
        <begin position="292"/>
        <end position="320"/>
    </location>
</feature>
<dbReference type="Pfam" id="PF01566">
    <property type="entry name" value="Nramp"/>
    <property type="match status" value="1"/>
</dbReference>
<keyword evidence="5 7" id="KW-1133">Transmembrane helix</keyword>
<dbReference type="EMBL" id="JANRMI010000004">
    <property type="protein sequence ID" value="MDG0817608.1"/>
    <property type="molecule type" value="Genomic_DNA"/>
</dbReference>
<keyword evidence="2" id="KW-0813">Transport</keyword>
<feature type="transmembrane region" description="Helical" evidence="7">
    <location>
        <begin position="127"/>
        <end position="146"/>
    </location>
</feature>
<evidence type="ECO:0000313" key="8">
    <source>
        <dbReference type="EMBL" id="MDG0817608.1"/>
    </source>
</evidence>
<comment type="caution">
    <text evidence="8">The sequence shown here is derived from an EMBL/GenBank/DDBJ whole genome shotgun (WGS) entry which is preliminary data.</text>
</comment>
<feature type="transmembrane region" description="Helical" evidence="7">
    <location>
        <begin position="400"/>
        <end position="422"/>
    </location>
</feature>
<dbReference type="Proteomes" id="UP001152321">
    <property type="component" value="Unassembled WGS sequence"/>
</dbReference>
<dbReference type="InterPro" id="IPR001046">
    <property type="entry name" value="NRAMP_fam"/>
</dbReference>
<reference evidence="8" key="1">
    <citation type="submission" date="2022-08" db="EMBL/GenBank/DDBJ databases">
        <title>Novel Bdellovibrio Species Isolated from Svalbard: Designation Bdellovibrio svalbardensis.</title>
        <authorList>
            <person name="Mitchell R.J."/>
            <person name="Choi S.Y."/>
        </authorList>
    </citation>
    <scope>NUCLEOTIDE SEQUENCE</scope>
    <source>
        <strain evidence="8">PAP01</strain>
    </source>
</reference>
<organism evidence="8 9">
    <name type="scientific">Bdellovibrio svalbardensis</name>
    <dbReference type="NCBI Taxonomy" id="2972972"/>
    <lineage>
        <taxon>Bacteria</taxon>
        <taxon>Pseudomonadati</taxon>
        <taxon>Bdellovibrionota</taxon>
        <taxon>Bdellovibrionia</taxon>
        <taxon>Bdellovibrionales</taxon>
        <taxon>Pseudobdellovibrionaceae</taxon>
        <taxon>Bdellovibrio</taxon>
    </lineage>
</organism>
<dbReference type="PANTHER" id="PTHR11706">
    <property type="entry name" value="SOLUTE CARRIER PROTEIN FAMILY 11 MEMBER"/>
    <property type="match status" value="1"/>
</dbReference>
<dbReference type="PANTHER" id="PTHR11706:SF33">
    <property type="entry name" value="NATURAL RESISTANCE-ASSOCIATED MACROPHAGE PROTEIN 2"/>
    <property type="match status" value="1"/>
</dbReference>
<evidence type="ECO:0000256" key="3">
    <source>
        <dbReference type="ARBA" id="ARBA00022692"/>
    </source>
</evidence>
<protein>
    <submittedName>
        <fullName evidence="8">Divalent metal cation transporter</fullName>
    </submittedName>
</protein>
<evidence type="ECO:0000256" key="2">
    <source>
        <dbReference type="ARBA" id="ARBA00022448"/>
    </source>
</evidence>
<evidence type="ECO:0000256" key="5">
    <source>
        <dbReference type="ARBA" id="ARBA00022989"/>
    </source>
</evidence>
<feature type="transmembrane region" description="Helical" evidence="7">
    <location>
        <begin position="153"/>
        <end position="170"/>
    </location>
</feature>
<dbReference type="RefSeq" id="WP_277579080.1">
    <property type="nucleotide sequence ID" value="NZ_JANRMI010000004.1"/>
</dbReference>
<feature type="transmembrane region" description="Helical" evidence="7">
    <location>
        <begin position="340"/>
        <end position="359"/>
    </location>
</feature>
<evidence type="ECO:0000256" key="7">
    <source>
        <dbReference type="SAM" id="Phobius"/>
    </source>
</evidence>
<keyword evidence="9" id="KW-1185">Reference proteome</keyword>
<evidence type="ECO:0000313" key="9">
    <source>
        <dbReference type="Proteomes" id="UP001152321"/>
    </source>
</evidence>
<feature type="transmembrane region" description="Helical" evidence="7">
    <location>
        <begin position="88"/>
        <end position="107"/>
    </location>
</feature>
<evidence type="ECO:0000256" key="1">
    <source>
        <dbReference type="ARBA" id="ARBA00004141"/>
    </source>
</evidence>
<evidence type="ECO:0000256" key="4">
    <source>
        <dbReference type="ARBA" id="ARBA00022847"/>
    </source>
</evidence>
<keyword evidence="4" id="KW-0769">Symport</keyword>
<feature type="transmembrane region" description="Helical" evidence="7">
    <location>
        <begin position="365"/>
        <end position="388"/>
    </location>
</feature>
<gene>
    <name evidence="8" type="ORF">NWE73_14605</name>
</gene>
<evidence type="ECO:0000256" key="6">
    <source>
        <dbReference type="ARBA" id="ARBA00023136"/>
    </source>
</evidence>
<feature type="transmembrane region" description="Helical" evidence="7">
    <location>
        <begin position="48"/>
        <end position="67"/>
    </location>
</feature>
<sequence length="424" mass="46418">MKEEAQSLKALKEWIRKLGPGLITGAADDDPSGIATYSQAGAQFGLNMLWTVLFTYPLMVGIQIVSARIGRVSRRGLAANIRRHYPRSLLHFIVGLLLVANTINIAADISAMGDAMVLMLGGSGQLYALLFGLVSLLLQVFIPYHVYVFFLKWLTLSLLAYFATAMVIQVPWVEVFKSTLLPEVTWRSEYLTTVVAVFGTTISPYLFFWQASQEVEEEKKDPSAHALRRHPDEAQAALQRIKVDTYVGMGFSNLVAFFIVLTTALTLHLHGAGEIQTSAQAAIALRPLAGDFAFVLFSLGIIGTGLLAIPVLAGSAAYAVAEAFRWKSGLELKPYMAKKFYGIIALSTLVGVALGFTEINPLKALYWSAVLNGIISVPIMIVMMLMAVRKDIMGEFVIRRKLCVLGWGAVVVMVFAVGAMFWTL</sequence>
<accession>A0ABT6DR15</accession>
<name>A0ABT6DR15_9BACT</name>
<comment type="subcellular location">
    <subcellularLocation>
        <location evidence="1">Membrane</location>
        <topology evidence="1">Multi-pass membrane protein</topology>
    </subcellularLocation>
</comment>
<keyword evidence="3 7" id="KW-0812">Transmembrane</keyword>
<feature type="transmembrane region" description="Helical" evidence="7">
    <location>
        <begin position="190"/>
        <end position="209"/>
    </location>
</feature>